<proteinExistence type="predicted"/>
<dbReference type="EMBL" id="CAADIO010000004">
    <property type="protein sequence ID" value="VFR81207.1"/>
    <property type="molecule type" value="Genomic_DNA"/>
</dbReference>
<evidence type="ECO:0000313" key="1">
    <source>
        <dbReference type="EMBL" id="VFR81207.1"/>
    </source>
</evidence>
<accession>A0A484U2V7</accession>
<gene>
    <name evidence="1" type="ORF">RAN3_2538</name>
</gene>
<organism evidence="1">
    <name type="scientific">plant metagenome</name>
    <dbReference type="NCBI Taxonomy" id="1297885"/>
    <lineage>
        <taxon>unclassified sequences</taxon>
        <taxon>metagenomes</taxon>
        <taxon>organismal metagenomes</taxon>
    </lineage>
</organism>
<dbReference type="AlphaFoldDB" id="A0A484U2V7"/>
<protein>
    <submittedName>
        <fullName evidence="1">Phage-related protein</fullName>
    </submittedName>
</protein>
<sequence length="145" mass="15805">MGLNAYVRKMDALGGRGVKTGIQADAGRDPDSDADLLQIAIINEFGLGVTARPFVRDFFEKNQQVLAQAMERVAAAVASGKVSNVEQALDMLGQFVEKHQKAHVQQSAKWAEPNKPSTVKRKKSSTPLIDHGLMLGAIRYQKTSK</sequence>
<name>A0A484U2V7_9ZZZZ</name>
<reference evidence="1" key="1">
    <citation type="submission" date="2019-03" db="EMBL/GenBank/DDBJ databases">
        <authorList>
            <person name="Danneels B."/>
        </authorList>
    </citation>
    <scope>NUCLEOTIDE SEQUENCE</scope>
</reference>